<protein>
    <recommendedName>
        <fullName evidence="3">Transposase</fullName>
    </recommendedName>
</protein>
<evidence type="ECO:0008006" key="3">
    <source>
        <dbReference type="Google" id="ProtNLM"/>
    </source>
</evidence>
<dbReference type="EMBL" id="JAOWLB010000054">
    <property type="protein sequence ID" value="MCV2891462.1"/>
    <property type="molecule type" value="Genomic_DNA"/>
</dbReference>
<name>A0ABT3ARZ6_9RHOB</name>
<comment type="caution">
    <text evidence="1">The sequence shown here is derived from an EMBL/GenBank/DDBJ whole genome shotgun (WGS) entry which is preliminary data.</text>
</comment>
<keyword evidence="2" id="KW-1185">Reference proteome</keyword>
<organism evidence="1 2">
    <name type="scientific">Ruegeria aquimaris</name>
    <dbReference type="NCBI Taxonomy" id="2984333"/>
    <lineage>
        <taxon>Bacteria</taxon>
        <taxon>Pseudomonadati</taxon>
        <taxon>Pseudomonadota</taxon>
        <taxon>Alphaproteobacteria</taxon>
        <taxon>Rhodobacterales</taxon>
        <taxon>Roseobacteraceae</taxon>
        <taxon>Ruegeria</taxon>
    </lineage>
</organism>
<proteinExistence type="predicted"/>
<reference evidence="1 2" key="1">
    <citation type="submission" date="2022-10" db="EMBL/GenBank/DDBJ databases">
        <title>Ruegeria sp. nov., isolated from ocean surface sediments.</title>
        <authorList>
            <person name="He W."/>
            <person name="Xue H.-P."/>
            <person name="Zhang D.-F."/>
        </authorList>
    </citation>
    <scope>NUCLEOTIDE SEQUENCE [LARGE SCALE GENOMIC DNA]</scope>
    <source>
        <strain evidence="1 2">XHP0148</strain>
    </source>
</reference>
<evidence type="ECO:0000313" key="2">
    <source>
        <dbReference type="Proteomes" id="UP001320899"/>
    </source>
</evidence>
<dbReference type="Proteomes" id="UP001320899">
    <property type="component" value="Unassembled WGS sequence"/>
</dbReference>
<accession>A0ABT3ARZ6</accession>
<evidence type="ECO:0000313" key="1">
    <source>
        <dbReference type="EMBL" id="MCV2891462.1"/>
    </source>
</evidence>
<gene>
    <name evidence="1" type="ORF">OE747_24460</name>
</gene>
<dbReference type="RefSeq" id="WP_263831048.1">
    <property type="nucleotide sequence ID" value="NZ_JAOWLB010000054.1"/>
</dbReference>
<sequence length="43" mass="4721">MMEAFIAHVPSGFVVWALVDGAAQDHIWLRIPDTGTVDLLTLL</sequence>